<feature type="region of interest" description="Disordered" evidence="1">
    <location>
        <begin position="53"/>
        <end position="128"/>
    </location>
</feature>
<evidence type="ECO:0000313" key="3">
    <source>
        <dbReference type="EMBL" id="KAJ4329656.1"/>
    </source>
</evidence>
<feature type="transmembrane region" description="Helical" evidence="2">
    <location>
        <begin position="244"/>
        <end position="261"/>
    </location>
</feature>
<feature type="transmembrane region" description="Helical" evidence="2">
    <location>
        <begin position="163"/>
        <end position="185"/>
    </location>
</feature>
<sequence length="422" mass="46698">MESVMRNSYNPWKKLQNVSRFTRATLRSTKMNNFDNVLDILLLQLNSTLSEQYKKEENETTPENKDAASHRSDTEEDLPSTDDLSTTDEQALSEIDEDANEPNRSSTGIAGHHQNDHPGLTRRVHHYPPTTEVDPFLVPKVFKTKATYSVLKFVLEEMIVHKVTVYTVFVALIVGSAATTGLAAWTAKVGQTTGTDQLGSDFFSAVSSNLGTILGVFCTVVPLLERNRQHQPDIAAWSPKAFRWFLIISILAAILMSGLSLRTKLQGTQEAWKISMIQTKTPPVITYTRRIKYNYVYGIPAFLALVLFTLATLSSILIALFSGGKSSAMRKFLQHTSAGRFLTSQSQASQSSQSSYGGHSPSLHDDGHSYSPTKIWVKGVGKELFTLGADGWIKNTQLVYGHEGEEGGNVAYARVPGEDDRM</sequence>
<protein>
    <submittedName>
        <fullName evidence="3">Uncharacterized protein</fullName>
    </submittedName>
</protein>
<reference evidence="3" key="1">
    <citation type="submission" date="2022-10" db="EMBL/GenBank/DDBJ databases">
        <title>Tapping the CABI collections for fungal endophytes: first genome assemblies for Collariella, Neodidymelliopsis, Ascochyta clinopodiicola, Didymella pomorum, Didymosphaeria variabile, Neocosmospora piperis and Neocucurbitaria cava.</title>
        <authorList>
            <person name="Hill R."/>
        </authorList>
    </citation>
    <scope>NUCLEOTIDE SEQUENCE</scope>
    <source>
        <strain evidence="3">IMI 360193</strain>
    </source>
</reference>
<dbReference type="OrthoDB" id="3034003at2759"/>
<keyword evidence="4" id="KW-1185">Reference proteome</keyword>
<dbReference type="AlphaFoldDB" id="A0A9W8WPB4"/>
<feature type="region of interest" description="Disordered" evidence="1">
    <location>
        <begin position="343"/>
        <end position="363"/>
    </location>
</feature>
<evidence type="ECO:0000256" key="2">
    <source>
        <dbReference type="SAM" id="Phobius"/>
    </source>
</evidence>
<evidence type="ECO:0000313" key="4">
    <source>
        <dbReference type="Proteomes" id="UP001140562"/>
    </source>
</evidence>
<evidence type="ECO:0000256" key="1">
    <source>
        <dbReference type="SAM" id="MobiDB-lite"/>
    </source>
</evidence>
<dbReference type="Proteomes" id="UP001140562">
    <property type="component" value="Unassembled WGS sequence"/>
</dbReference>
<feature type="transmembrane region" description="Helical" evidence="2">
    <location>
        <begin position="205"/>
        <end position="224"/>
    </location>
</feature>
<accession>A0A9W8WPB4</accession>
<organism evidence="3 4">
    <name type="scientific">Didymella glomerata</name>
    <dbReference type="NCBI Taxonomy" id="749621"/>
    <lineage>
        <taxon>Eukaryota</taxon>
        <taxon>Fungi</taxon>
        <taxon>Dikarya</taxon>
        <taxon>Ascomycota</taxon>
        <taxon>Pezizomycotina</taxon>
        <taxon>Dothideomycetes</taxon>
        <taxon>Pleosporomycetidae</taxon>
        <taxon>Pleosporales</taxon>
        <taxon>Pleosporineae</taxon>
        <taxon>Didymellaceae</taxon>
        <taxon>Didymella</taxon>
    </lineage>
</organism>
<keyword evidence="2" id="KW-0472">Membrane</keyword>
<name>A0A9W8WPB4_9PLEO</name>
<proteinExistence type="predicted"/>
<feature type="transmembrane region" description="Helical" evidence="2">
    <location>
        <begin position="295"/>
        <end position="321"/>
    </location>
</feature>
<keyword evidence="2" id="KW-0812">Transmembrane</keyword>
<feature type="compositionally biased region" description="Low complexity" evidence="1">
    <location>
        <begin position="344"/>
        <end position="355"/>
    </location>
</feature>
<comment type="caution">
    <text evidence="3">The sequence shown here is derived from an EMBL/GenBank/DDBJ whole genome shotgun (WGS) entry which is preliminary data.</text>
</comment>
<feature type="compositionally biased region" description="Basic and acidic residues" evidence="1">
    <location>
        <begin position="53"/>
        <end position="73"/>
    </location>
</feature>
<keyword evidence="2" id="KW-1133">Transmembrane helix</keyword>
<gene>
    <name evidence="3" type="ORF">N0V87_010679</name>
</gene>
<dbReference type="EMBL" id="JAPEUV010000329">
    <property type="protein sequence ID" value="KAJ4329656.1"/>
    <property type="molecule type" value="Genomic_DNA"/>
</dbReference>